<organism evidence="2 3">
    <name type="scientific">Abeliophyllum distichum</name>
    <dbReference type="NCBI Taxonomy" id="126358"/>
    <lineage>
        <taxon>Eukaryota</taxon>
        <taxon>Viridiplantae</taxon>
        <taxon>Streptophyta</taxon>
        <taxon>Embryophyta</taxon>
        <taxon>Tracheophyta</taxon>
        <taxon>Spermatophyta</taxon>
        <taxon>Magnoliopsida</taxon>
        <taxon>eudicotyledons</taxon>
        <taxon>Gunneridae</taxon>
        <taxon>Pentapetalae</taxon>
        <taxon>asterids</taxon>
        <taxon>lamiids</taxon>
        <taxon>Lamiales</taxon>
        <taxon>Oleaceae</taxon>
        <taxon>Forsythieae</taxon>
        <taxon>Abeliophyllum</taxon>
    </lineage>
</organism>
<dbReference type="PANTHER" id="PTHR34130:SF3">
    <property type="entry name" value="DUF1645 FAMILY PROTEIN"/>
    <property type="match status" value="1"/>
</dbReference>
<sequence length="246" mass="28267">MEEIPLSKSMQETDESEETLSLCDLPMYSDSAESQGSNSLWTSHHDHDHDQDCFEFFSEEWNSFPPENIVFCGKLIPSRKPISENPNSVETKMQSSRKWRLRRIFRWKLNSFHRSGKKSPCNKNKKLQNISSQKSSKGHGYPFNKVSILTSSSSGKSRWYLFLFGITRFPTEMELRDMKNRQSRRRRDLSPPMFQLRHDDEKINVGRSIGRGLWGLIKALSCSGGHQTNTVVAAPVSCIPPPSLKL</sequence>
<feature type="region of interest" description="Disordered" evidence="1">
    <location>
        <begin position="114"/>
        <end position="138"/>
    </location>
</feature>
<accession>A0ABD1VQW1</accession>
<reference evidence="3" key="1">
    <citation type="submission" date="2024-07" db="EMBL/GenBank/DDBJ databases">
        <title>Two chromosome-level genome assemblies of Korean endemic species Abeliophyllum distichum and Forsythia ovata (Oleaceae).</title>
        <authorList>
            <person name="Jang H."/>
        </authorList>
    </citation>
    <scope>NUCLEOTIDE SEQUENCE [LARGE SCALE GENOMIC DNA]</scope>
</reference>
<evidence type="ECO:0000256" key="1">
    <source>
        <dbReference type="SAM" id="MobiDB-lite"/>
    </source>
</evidence>
<keyword evidence="3" id="KW-1185">Reference proteome</keyword>
<gene>
    <name evidence="2" type="ORF">Adt_00739</name>
</gene>
<proteinExistence type="predicted"/>
<protein>
    <submittedName>
        <fullName evidence="2">Uncharacterized protein</fullName>
    </submittedName>
</protein>
<dbReference type="Proteomes" id="UP001604336">
    <property type="component" value="Unassembled WGS sequence"/>
</dbReference>
<dbReference type="AlphaFoldDB" id="A0ABD1VQW1"/>
<dbReference type="PANTHER" id="PTHR34130">
    <property type="entry name" value="OS08G0243800 PROTEIN"/>
    <property type="match status" value="1"/>
</dbReference>
<comment type="caution">
    <text evidence="2">The sequence shown here is derived from an EMBL/GenBank/DDBJ whole genome shotgun (WGS) entry which is preliminary data.</text>
</comment>
<name>A0ABD1VQW1_9LAMI</name>
<evidence type="ECO:0000313" key="2">
    <source>
        <dbReference type="EMBL" id="KAL2539761.1"/>
    </source>
</evidence>
<evidence type="ECO:0000313" key="3">
    <source>
        <dbReference type="Proteomes" id="UP001604336"/>
    </source>
</evidence>
<dbReference type="EMBL" id="JBFOLK010000001">
    <property type="protein sequence ID" value="KAL2539761.1"/>
    <property type="molecule type" value="Genomic_DNA"/>
</dbReference>